<protein>
    <submittedName>
        <fullName evidence="9">Cytochrome P450</fullName>
        <ecNumber evidence="9">1.14.-.-</ecNumber>
    </submittedName>
</protein>
<keyword evidence="2 7" id="KW-0349">Heme</keyword>
<evidence type="ECO:0000256" key="8">
    <source>
        <dbReference type="SAM" id="MobiDB-lite"/>
    </source>
</evidence>
<dbReference type="GO" id="GO:0016491">
    <property type="term" value="F:oxidoreductase activity"/>
    <property type="evidence" value="ECO:0007669"/>
    <property type="project" value="UniProtKB-KW"/>
</dbReference>
<dbReference type="PROSITE" id="PS00086">
    <property type="entry name" value="CYTOCHROME_P450"/>
    <property type="match status" value="1"/>
</dbReference>
<dbReference type="SUPFAM" id="SSF48264">
    <property type="entry name" value="Cytochrome P450"/>
    <property type="match status" value="1"/>
</dbReference>
<dbReference type="CDD" id="cd11030">
    <property type="entry name" value="CYP105-like"/>
    <property type="match status" value="1"/>
</dbReference>
<comment type="similarity">
    <text evidence="1 7">Belongs to the cytochrome P450 family.</text>
</comment>
<dbReference type="Pfam" id="PF00067">
    <property type="entry name" value="p450"/>
    <property type="match status" value="1"/>
</dbReference>
<accession>A0ABW6NQL5</accession>
<dbReference type="RefSeq" id="WP_387253478.1">
    <property type="nucleotide sequence ID" value="NZ_JBIALX010000011.1"/>
</dbReference>
<evidence type="ECO:0000256" key="1">
    <source>
        <dbReference type="ARBA" id="ARBA00010617"/>
    </source>
</evidence>
<dbReference type="Gene3D" id="1.10.630.10">
    <property type="entry name" value="Cytochrome P450"/>
    <property type="match status" value="1"/>
</dbReference>
<dbReference type="InterPro" id="IPR002397">
    <property type="entry name" value="Cyt_P450_B"/>
</dbReference>
<dbReference type="EMBL" id="JBIALX010000011">
    <property type="protein sequence ID" value="MFF0456601.1"/>
    <property type="molecule type" value="Genomic_DNA"/>
</dbReference>
<keyword evidence="3 7" id="KW-0479">Metal-binding</keyword>
<keyword evidence="10" id="KW-1185">Reference proteome</keyword>
<evidence type="ECO:0000313" key="10">
    <source>
        <dbReference type="Proteomes" id="UP001601521"/>
    </source>
</evidence>
<dbReference type="Proteomes" id="UP001601521">
    <property type="component" value="Unassembled WGS sequence"/>
</dbReference>
<evidence type="ECO:0000313" key="9">
    <source>
        <dbReference type="EMBL" id="MFF0456601.1"/>
    </source>
</evidence>
<keyword evidence="4 7" id="KW-0560">Oxidoreductase</keyword>
<dbReference type="PANTHER" id="PTHR46696:SF6">
    <property type="entry name" value="P450, PUTATIVE (EUROFUNG)-RELATED"/>
    <property type="match status" value="1"/>
</dbReference>
<dbReference type="PRINTS" id="PR00359">
    <property type="entry name" value="BP450"/>
</dbReference>
<comment type="caution">
    <text evidence="9">The sequence shown here is derived from an EMBL/GenBank/DDBJ whole genome shotgun (WGS) entry which is preliminary data.</text>
</comment>
<dbReference type="PRINTS" id="PR00385">
    <property type="entry name" value="P450"/>
</dbReference>
<dbReference type="InterPro" id="IPR036396">
    <property type="entry name" value="Cyt_P450_sf"/>
</dbReference>
<feature type="region of interest" description="Disordered" evidence="8">
    <location>
        <begin position="62"/>
        <end position="82"/>
    </location>
</feature>
<gene>
    <name evidence="9" type="ORF">ACFYTH_24840</name>
</gene>
<evidence type="ECO:0000256" key="7">
    <source>
        <dbReference type="RuleBase" id="RU000461"/>
    </source>
</evidence>
<dbReference type="PANTHER" id="PTHR46696">
    <property type="entry name" value="P450, PUTATIVE (EUROFUNG)-RELATED"/>
    <property type="match status" value="1"/>
</dbReference>
<evidence type="ECO:0000256" key="5">
    <source>
        <dbReference type="ARBA" id="ARBA00023004"/>
    </source>
</evidence>
<dbReference type="InterPro" id="IPR017972">
    <property type="entry name" value="Cyt_P450_CS"/>
</dbReference>
<keyword evidence="5 7" id="KW-0408">Iron</keyword>
<organism evidence="9 10">
    <name type="scientific">Nocardia africana</name>
    <dbReference type="NCBI Taxonomy" id="134964"/>
    <lineage>
        <taxon>Bacteria</taxon>
        <taxon>Bacillati</taxon>
        <taxon>Actinomycetota</taxon>
        <taxon>Actinomycetes</taxon>
        <taxon>Mycobacteriales</taxon>
        <taxon>Nocardiaceae</taxon>
        <taxon>Nocardia</taxon>
    </lineage>
</organism>
<reference evidence="9 10" key="1">
    <citation type="submission" date="2024-10" db="EMBL/GenBank/DDBJ databases">
        <title>The Natural Products Discovery Center: Release of the First 8490 Sequenced Strains for Exploring Actinobacteria Biosynthetic Diversity.</title>
        <authorList>
            <person name="Kalkreuter E."/>
            <person name="Kautsar S.A."/>
            <person name="Yang D."/>
            <person name="Bader C.D."/>
            <person name="Teijaro C.N."/>
            <person name="Fluegel L."/>
            <person name="Davis C.M."/>
            <person name="Simpson J.R."/>
            <person name="Lauterbach L."/>
            <person name="Steele A.D."/>
            <person name="Gui C."/>
            <person name="Meng S."/>
            <person name="Li G."/>
            <person name="Viehrig K."/>
            <person name="Ye F."/>
            <person name="Su P."/>
            <person name="Kiefer A.F."/>
            <person name="Nichols A."/>
            <person name="Cepeda A.J."/>
            <person name="Yan W."/>
            <person name="Fan B."/>
            <person name="Jiang Y."/>
            <person name="Adhikari A."/>
            <person name="Zheng C.-J."/>
            <person name="Schuster L."/>
            <person name="Cowan T.M."/>
            <person name="Smanski M.J."/>
            <person name="Chevrette M.G."/>
            <person name="De Carvalho L.P.S."/>
            <person name="Shen B."/>
        </authorList>
    </citation>
    <scope>NUCLEOTIDE SEQUENCE [LARGE SCALE GENOMIC DNA]</scope>
    <source>
        <strain evidence="9 10">NPDC004550</strain>
    </source>
</reference>
<evidence type="ECO:0000256" key="3">
    <source>
        <dbReference type="ARBA" id="ARBA00022723"/>
    </source>
</evidence>
<proteinExistence type="inferred from homology"/>
<name>A0ABW6NQL5_9NOCA</name>
<keyword evidence="6 7" id="KW-0503">Monooxygenase</keyword>
<evidence type="ECO:0000256" key="2">
    <source>
        <dbReference type="ARBA" id="ARBA00022617"/>
    </source>
</evidence>
<sequence>MTVTEYPMPRTDPFHPPPEYTRLRADGPVVRARLRANGNETWLITRYEEAKAVLADTRFSSDSRRPGFPVPRPQSALMGMDPPEHTRYRQMLNAEFGSRRIAELRPAVQGFTERLLDDIAARPDPVDLVSALAMPLPALVICRLLGLPESDHLFLQSRTTAALGIAGTPDRMRSALGELRAYIAGIAAEKLERPGDDLIGRLVVGPVRSGDCPPTAVAEIASVLLSAGLVTTVNMIGIGILTLLRHPDQLAALRARPDAVPAAVNELLRHLSVTATVSRVATEDVEIGGTLIRAGDGVMVLLSSANRDERVFADPDAFDIARQERGHLAFGKGPHVCIGASLARLELHVAMAAVLQRFPALRLAADVSDIPFRLQETIYGVNELPVHLR</sequence>
<evidence type="ECO:0000256" key="6">
    <source>
        <dbReference type="ARBA" id="ARBA00023033"/>
    </source>
</evidence>
<evidence type="ECO:0000256" key="4">
    <source>
        <dbReference type="ARBA" id="ARBA00023002"/>
    </source>
</evidence>
<dbReference type="InterPro" id="IPR001128">
    <property type="entry name" value="Cyt_P450"/>
</dbReference>
<dbReference type="EC" id="1.14.-.-" evidence="9"/>